<dbReference type="GO" id="GO:0000166">
    <property type="term" value="F:nucleotide binding"/>
    <property type="evidence" value="ECO:0007669"/>
    <property type="project" value="InterPro"/>
</dbReference>
<evidence type="ECO:0000313" key="8">
    <source>
        <dbReference type="EMBL" id="CEM15001.1"/>
    </source>
</evidence>
<dbReference type="PANTHER" id="PTHR22604">
    <property type="entry name" value="OXIDOREDUCTASES"/>
    <property type="match status" value="1"/>
</dbReference>
<evidence type="ECO:0000256" key="4">
    <source>
        <dbReference type="ARBA" id="ARBA00042988"/>
    </source>
</evidence>
<dbReference type="InterPro" id="IPR036291">
    <property type="entry name" value="NAD(P)-bd_dom_sf"/>
</dbReference>
<sequence>MSGIRWGVYGTGVIADDFLKATRSSLPDSGKKFEGVVQGVAARGIEKAKAFAALHKIPDVHSSFEALCAAENIDVVYISSPNALHYSQCLIAIGEGKHVLCEKTFCLTAKQGKHLIEEAKKKNVFLLEANWMCFFPYMDQLRETLSSGTLGQVQLVEANLGFLTDPEFRQHLTRHELGGGALGAVGVYPLTLSQIVHGNAKPSKIQACGVVDESKTDVQVSVQLCYPSGGVSLLHSSLLTNSSCAARIDGTKASLMLHGDPHFISCTRTELLFPDAGGAEGSVTENRYPLPVSSESFGLPNSAGLLYEILEVERCIAAGMKESPLWTHQQTLTNLEIIDEIRQQIGVVFETD</sequence>
<evidence type="ECO:0000259" key="7">
    <source>
        <dbReference type="Pfam" id="PF22725"/>
    </source>
</evidence>
<comment type="similarity">
    <text evidence="1">Belongs to the Gfo/Idh/MocA family.</text>
</comment>
<dbReference type="Pfam" id="PF22725">
    <property type="entry name" value="GFO_IDH_MocA_C3"/>
    <property type="match status" value="1"/>
</dbReference>
<dbReference type="SUPFAM" id="SSF55347">
    <property type="entry name" value="Glyceraldehyde-3-phosphate dehydrogenase-like, C-terminal domain"/>
    <property type="match status" value="1"/>
</dbReference>
<evidence type="ECO:0000256" key="5">
    <source>
        <dbReference type="ARBA" id="ARBA00049233"/>
    </source>
</evidence>
<dbReference type="GO" id="GO:0047837">
    <property type="term" value="F:D-xylose 1-dehydrogenase (NADP+) activity"/>
    <property type="evidence" value="ECO:0007669"/>
    <property type="project" value="UniProtKB-EC"/>
</dbReference>
<dbReference type="VEuPathDB" id="CryptoDB:Cvel_17686"/>
<dbReference type="Gene3D" id="3.30.360.10">
    <property type="entry name" value="Dihydrodipicolinate Reductase, domain 2"/>
    <property type="match status" value="1"/>
</dbReference>
<dbReference type="Gene3D" id="3.40.50.720">
    <property type="entry name" value="NAD(P)-binding Rossmann-like Domain"/>
    <property type="match status" value="1"/>
</dbReference>
<protein>
    <recommendedName>
        <fullName evidence="3">D-xylose 1-dehydrogenase (NADP(+), D-xylono-1,5-lactone-forming)</fullName>
        <ecNumber evidence="3">1.1.1.179</ecNumber>
    </recommendedName>
    <alternativeName>
        <fullName evidence="4">D-xylose-NADP dehydrogenase</fullName>
    </alternativeName>
</protein>
<feature type="domain" description="GFO/IDH/MocA-like oxidoreductase" evidence="7">
    <location>
        <begin position="140"/>
        <end position="255"/>
    </location>
</feature>
<dbReference type="InterPro" id="IPR055170">
    <property type="entry name" value="GFO_IDH_MocA-like_dom"/>
</dbReference>
<organism evidence="8">
    <name type="scientific">Chromera velia CCMP2878</name>
    <dbReference type="NCBI Taxonomy" id="1169474"/>
    <lineage>
        <taxon>Eukaryota</taxon>
        <taxon>Sar</taxon>
        <taxon>Alveolata</taxon>
        <taxon>Colpodellida</taxon>
        <taxon>Chromeraceae</taxon>
        <taxon>Chromera</taxon>
    </lineage>
</organism>
<name>A0A0G4FN48_9ALVE</name>
<evidence type="ECO:0000256" key="3">
    <source>
        <dbReference type="ARBA" id="ARBA00038984"/>
    </source>
</evidence>
<evidence type="ECO:0000256" key="1">
    <source>
        <dbReference type="ARBA" id="ARBA00010928"/>
    </source>
</evidence>
<dbReference type="EC" id="1.1.1.179" evidence="3"/>
<evidence type="ECO:0000256" key="2">
    <source>
        <dbReference type="ARBA" id="ARBA00023002"/>
    </source>
</evidence>
<evidence type="ECO:0000259" key="6">
    <source>
        <dbReference type="Pfam" id="PF01408"/>
    </source>
</evidence>
<dbReference type="SUPFAM" id="SSF51735">
    <property type="entry name" value="NAD(P)-binding Rossmann-fold domains"/>
    <property type="match status" value="1"/>
</dbReference>
<dbReference type="InterPro" id="IPR050984">
    <property type="entry name" value="Gfo/Idh/MocA_domain"/>
</dbReference>
<dbReference type="Pfam" id="PF01408">
    <property type="entry name" value="GFO_IDH_MocA"/>
    <property type="match status" value="1"/>
</dbReference>
<comment type="catalytic activity">
    <reaction evidence="5">
        <text>D-xylose + NADP(+) = D-xylono-1,5-lactone + NADPH + H(+)</text>
        <dbReference type="Rhea" id="RHEA:22000"/>
        <dbReference type="ChEBI" id="CHEBI:15378"/>
        <dbReference type="ChEBI" id="CHEBI:15867"/>
        <dbReference type="ChEBI" id="CHEBI:53455"/>
        <dbReference type="ChEBI" id="CHEBI:57783"/>
        <dbReference type="ChEBI" id="CHEBI:58349"/>
        <dbReference type="EC" id="1.1.1.179"/>
    </reaction>
</comment>
<reference evidence="8" key="1">
    <citation type="submission" date="2014-11" db="EMBL/GenBank/DDBJ databases">
        <authorList>
            <person name="Otto D Thomas"/>
            <person name="Naeem Raeece"/>
        </authorList>
    </citation>
    <scope>NUCLEOTIDE SEQUENCE</scope>
</reference>
<keyword evidence="2" id="KW-0560">Oxidoreductase</keyword>
<gene>
    <name evidence="8" type="ORF">Cvel_17686</name>
</gene>
<dbReference type="EMBL" id="CDMZ01000471">
    <property type="protein sequence ID" value="CEM15001.1"/>
    <property type="molecule type" value="Genomic_DNA"/>
</dbReference>
<dbReference type="InterPro" id="IPR000683">
    <property type="entry name" value="Gfo/Idh/MocA-like_OxRdtase_N"/>
</dbReference>
<dbReference type="AlphaFoldDB" id="A0A0G4FN48"/>
<accession>A0A0G4FN48</accession>
<feature type="domain" description="Gfo/Idh/MocA-like oxidoreductase N-terminal" evidence="6">
    <location>
        <begin position="4"/>
        <end position="126"/>
    </location>
</feature>
<proteinExistence type="inferred from homology"/>
<dbReference type="PANTHER" id="PTHR22604:SF105">
    <property type="entry name" value="TRANS-1,2-DIHYDROBENZENE-1,2-DIOL DEHYDROGENASE"/>
    <property type="match status" value="1"/>
</dbReference>